<dbReference type="Proteomes" id="UP000001554">
    <property type="component" value="Chromosome 2"/>
</dbReference>
<keyword evidence="10" id="KW-0325">Glycoprotein</keyword>
<dbReference type="Pfam" id="PF00060">
    <property type="entry name" value="Lig_chan"/>
    <property type="match status" value="1"/>
</dbReference>
<evidence type="ECO:0000256" key="4">
    <source>
        <dbReference type="ARBA" id="ARBA00022692"/>
    </source>
</evidence>
<dbReference type="KEGG" id="bfo:118410347"/>
<dbReference type="SUPFAM" id="SSF53850">
    <property type="entry name" value="Periplasmic binding protein-like II"/>
    <property type="match status" value="1"/>
</dbReference>
<keyword evidence="21" id="KW-1185">Reference proteome</keyword>
<reference evidence="21" key="1">
    <citation type="journal article" date="2020" name="Nat. Ecol. Evol.">
        <title>Deeply conserved synteny resolves early events in vertebrate evolution.</title>
        <authorList>
            <person name="Simakov O."/>
            <person name="Marletaz F."/>
            <person name="Yue J.X."/>
            <person name="O'Connell B."/>
            <person name="Jenkins J."/>
            <person name="Brandt A."/>
            <person name="Calef R."/>
            <person name="Tung C.H."/>
            <person name="Huang T.K."/>
            <person name="Schmutz J."/>
            <person name="Satoh N."/>
            <person name="Yu J.K."/>
            <person name="Putnam N.H."/>
            <person name="Green R.E."/>
            <person name="Rokhsar D.S."/>
        </authorList>
    </citation>
    <scope>NUCLEOTIDE SEQUENCE [LARGE SCALE GENOMIC DNA]</scope>
    <source>
        <strain evidence="21">S238N-H82</strain>
    </source>
</reference>
<dbReference type="GO" id="GO:0035249">
    <property type="term" value="P:synaptic transmission, glutamatergic"/>
    <property type="evidence" value="ECO:0000318"/>
    <property type="project" value="GO_Central"/>
</dbReference>
<dbReference type="RefSeq" id="XP_035667902.1">
    <property type="nucleotide sequence ID" value="XM_035812009.1"/>
</dbReference>
<feature type="binding site" evidence="15">
    <location>
        <position position="379"/>
    </location>
    <ligand>
        <name>L-glutamate</name>
        <dbReference type="ChEBI" id="CHEBI:29985"/>
    </ligand>
</feature>
<keyword evidence="3" id="KW-1003">Cell membrane</keyword>
<evidence type="ECO:0000256" key="6">
    <source>
        <dbReference type="ARBA" id="ARBA00023018"/>
    </source>
</evidence>
<feature type="site" description="Crucial to convey clamshell closure to channel opening" evidence="16">
    <location>
        <position position="304"/>
    </location>
</feature>
<evidence type="ECO:0000256" key="8">
    <source>
        <dbReference type="ARBA" id="ARBA00023136"/>
    </source>
</evidence>
<feature type="domain" description="Ionotropic glutamate receptor L-glutamate and glycine-binding" evidence="20">
    <location>
        <begin position="89"/>
        <end position="148"/>
    </location>
</feature>
<feature type="transmembrane region" description="Helical" evidence="18">
    <location>
        <begin position="204"/>
        <end position="222"/>
    </location>
</feature>
<keyword evidence="5 18" id="KW-1133">Transmembrane helix</keyword>
<evidence type="ECO:0000256" key="7">
    <source>
        <dbReference type="ARBA" id="ARBA00023065"/>
    </source>
</evidence>
<organism evidence="21 22">
    <name type="scientific">Branchiostoma floridae</name>
    <name type="common">Florida lancelet</name>
    <name type="synonym">Amphioxus</name>
    <dbReference type="NCBI Taxonomy" id="7739"/>
    <lineage>
        <taxon>Eukaryota</taxon>
        <taxon>Metazoa</taxon>
        <taxon>Chordata</taxon>
        <taxon>Cephalochordata</taxon>
        <taxon>Leptocardii</taxon>
        <taxon>Amphioxiformes</taxon>
        <taxon>Branchiostomatidae</taxon>
        <taxon>Branchiostoma</taxon>
    </lineage>
</organism>
<dbReference type="FunFam" id="3.40.190.10:FF:000024">
    <property type="entry name" value="Glutamate receptor, ionotropic, delta 1"/>
    <property type="match status" value="1"/>
</dbReference>
<evidence type="ECO:0000256" key="11">
    <source>
        <dbReference type="ARBA" id="ARBA00023257"/>
    </source>
</evidence>
<evidence type="ECO:0000256" key="9">
    <source>
        <dbReference type="ARBA" id="ARBA00023170"/>
    </source>
</evidence>
<evidence type="ECO:0000256" key="13">
    <source>
        <dbReference type="ARBA" id="ARBA00023303"/>
    </source>
</evidence>
<dbReference type="SMART" id="SM00918">
    <property type="entry name" value="Lig_chan-Glu_bd"/>
    <property type="match status" value="1"/>
</dbReference>
<dbReference type="OrthoDB" id="5984008at2759"/>
<keyword evidence="8 18" id="KW-0472">Membrane</keyword>
<feature type="binding site" evidence="15">
    <location>
        <position position="164"/>
    </location>
    <ligand>
        <name>L-glutamate</name>
        <dbReference type="ChEBI" id="CHEBI:29985"/>
    </ligand>
</feature>
<dbReference type="InterPro" id="IPR019594">
    <property type="entry name" value="Glu/Gly-bd"/>
</dbReference>
<evidence type="ECO:0000256" key="16">
    <source>
        <dbReference type="PIRSR" id="PIRSR601508-2"/>
    </source>
</evidence>
<dbReference type="GO" id="GO:0098839">
    <property type="term" value="C:postsynaptic density membrane"/>
    <property type="evidence" value="ECO:0000318"/>
    <property type="project" value="GO_Central"/>
</dbReference>
<dbReference type="PANTHER" id="PTHR18966">
    <property type="entry name" value="IONOTROPIC GLUTAMATE RECEPTOR"/>
    <property type="match status" value="1"/>
</dbReference>
<dbReference type="GeneID" id="118410347"/>
<dbReference type="PRINTS" id="PR00177">
    <property type="entry name" value="NMDARECEPTOR"/>
</dbReference>
<name>A0A9J7KPX6_BRAFL</name>
<evidence type="ECO:0000256" key="18">
    <source>
        <dbReference type="SAM" id="Phobius"/>
    </source>
</evidence>
<evidence type="ECO:0000313" key="22">
    <source>
        <dbReference type="RefSeq" id="XP_035667902.1"/>
    </source>
</evidence>
<evidence type="ECO:0000256" key="10">
    <source>
        <dbReference type="ARBA" id="ARBA00023180"/>
    </source>
</evidence>
<dbReference type="GO" id="GO:0050804">
    <property type="term" value="P:modulation of chemical synaptic transmission"/>
    <property type="evidence" value="ECO:0000318"/>
    <property type="project" value="GO_Central"/>
</dbReference>
<keyword evidence="11" id="KW-0628">Postsynaptic cell membrane</keyword>
<protein>
    <submittedName>
        <fullName evidence="22">Glutamate receptor ionotropic, kainate 2-like</fullName>
    </submittedName>
</protein>
<proteinExistence type="predicted"/>
<gene>
    <name evidence="22" type="primary">LOC118410347</name>
</gene>
<feature type="binding site" evidence="15">
    <location>
        <position position="159"/>
    </location>
    <ligand>
        <name>L-glutamate</name>
        <dbReference type="ChEBI" id="CHEBI:29985"/>
    </ligand>
</feature>
<dbReference type="InterPro" id="IPR001320">
    <property type="entry name" value="Iontro_rcpt_C"/>
</dbReference>
<keyword evidence="12" id="KW-1071">Ligand-gated ion channel</keyword>
<evidence type="ECO:0000313" key="21">
    <source>
        <dbReference type="Proteomes" id="UP000001554"/>
    </source>
</evidence>
<dbReference type="GO" id="GO:0015277">
    <property type="term" value="F:kainate selective glutamate receptor activity"/>
    <property type="evidence" value="ECO:0000318"/>
    <property type="project" value="GO_Central"/>
</dbReference>
<feature type="binding site" evidence="15">
    <location>
        <position position="157"/>
    </location>
    <ligand>
        <name>L-glutamate</name>
        <dbReference type="ChEBI" id="CHEBI:29985"/>
    </ligand>
</feature>
<evidence type="ECO:0000256" key="17">
    <source>
        <dbReference type="PIRSR" id="PIRSR601508-3"/>
    </source>
</evidence>
<comment type="subcellular location">
    <subcellularLocation>
        <location evidence="1">Cell membrane</location>
        <topology evidence="1">Multi-pass membrane protein</topology>
    </subcellularLocation>
    <subcellularLocation>
        <location evidence="14">Postsynaptic cell membrane</location>
    </subcellularLocation>
</comment>
<feature type="transmembrane region" description="Helical" evidence="18">
    <location>
        <begin position="271"/>
        <end position="289"/>
    </location>
</feature>
<dbReference type="GO" id="GO:0005886">
    <property type="term" value="C:plasma membrane"/>
    <property type="evidence" value="ECO:0000318"/>
    <property type="project" value="GO_Central"/>
</dbReference>
<dbReference type="Pfam" id="PF10613">
    <property type="entry name" value="Lig_chan-Glu_bd"/>
    <property type="match status" value="1"/>
</dbReference>
<dbReference type="GO" id="GO:1904315">
    <property type="term" value="F:transmitter-gated monoatomic ion channel activity involved in regulation of postsynaptic membrane potential"/>
    <property type="evidence" value="ECO:0000318"/>
    <property type="project" value="GO_Central"/>
</dbReference>
<feature type="transmembrane region" description="Helical" evidence="18">
    <location>
        <begin position="465"/>
        <end position="490"/>
    </location>
</feature>
<evidence type="ECO:0000256" key="1">
    <source>
        <dbReference type="ARBA" id="ARBA00004651"/>
    </source>
</evidence>
<dbReference type="GO" id="GO:0042734">
    <property type="term" value="C:presynaptic membrane"/>
    <property type="evidence" value="ECO:0000318"/>
    <property type="project" value="GO_Central"/>
</dbReference>
<dbReference type="GO" id="GO:0032983">
    <property type="term" value="C:kainate selective glutamate receptor complex"/>
    <property type="evidence" value="ECO:0000318"/>
    <property type="project" value="GO_Central"/>
</dbReference>
<evidence type="ECO:0000256" key="12">
    <source>
        <dbReference type="ARBA" id="ARBA00023286"/>
    </source>
</evidence>
<dbReference type="FunFam" id="1.10.287.70:FF:000143">
    <property type="entry name" value="Probable glutamate receptor"/>
    <property type="match status" value="1"/>
</dbReference>
<dbReference type="FunFam" id="3.40.190.10:FF:000638">
    <property type="entry name" value="Uncharacterized protein"/>
    <property type="match status" value="1"/>
</dbReference>
<feature type="domain" description="Ionotropic glutamate receptor C-terminal" evidence="19">
    <location>
        <begin position="79"/>
        <end position="444"/>
    </location>
</feature>
<evidence type="ECO:0000256" key="5">
    <source>
        <dbReference type="ARBA" id="ARBA00022989"/>
    </source>
</evidence>
<feature type="site" description="Interaction with the cone snail toxin Con-ikot-ikot" evidence="16">
    <location>
        <position position="427"/>
    </location>
</feature>
<evidence type="ECO:0000259" key="19">
    <source>
        <dbReference type="SMART" id="SM00079"/>
    </source>
</evidence>
<dbReference type="SMART" id="SM00079">
    <property type="entry name" value="PBPe"/>
    <property type="match status" value="1"/>
</dbReference>
<evidence type="ECO:0000256" key="14">
    <source>
        <dbReference type="ARBA" id="ARBA00034100"/>
    </source>
</evidence>
<keyword evidence="7" id="KW-0406">Ion transport</keyword>
<keyword evidence="6" id="KW-0770">Synapse</keyword>
<dbReference type="InterPro" id="IPR001508">
    <property type="entry name" value="Iono_Glu_rcpt_met"/>
</dbReference>
<sequence length="549" mass="61179">MCYMCAPIFIEGIHVRDRRRPIKEVVPTTGPWALSGTVTLPSGPHREGYAYKETTIMGTMLKDMMEQLGHLSSDIFNRTLRIVTVERAPFTMKRLGDNNETEYYGFCVDMVTELSRYLGFDYEMYDVRGFGVKKKSGNWTGQIREILNGNADFSLSPLSVSPDRQMVVDFTTPFMHSGVGMVTKAPELNQMGYFAFVKPFRTEVWLAIMVAFFVISASISLVSRWRLRSNVGDPQNDNDDKFTLQNSFWLALWSVMRKGGEPAPRSPPVRILVAFWWFFALIVITTYTANLTASLTVNRMSPTINSLEDLAAQTDIPYGLVRGGGYYKFFESRATEPEGSGTVFERMWYAMIKVREHGVRNYVEGMDRARNGNYVYMADDTTLAYDVITDPECKLMMVGVPFLHRGYGIPTKKGSPLAEALTLGILKMQETGTLDLLKSKWWPKNGCPLFGPAPEVKRGDIGLDVFAGVFMVLGAGILLAVIVAACEIIVTGKSQKKASSPSPLDCKGEDLENGYKPEKTVAQSGPLSQELLHCIQTGKVKITVCPTAS</sequence>
<dbReference type="OMA" id="PECKLMM"/>
<keyword evidence="17" id="KW-1015">Disulfide bond</keyword>
<keyword evidence="13" id="KW-0407">Ion channel</keyword>
<keyword evidence="2" id="KW-0813">Transport</keyword>
<dbReference type="Gene3D" id="3.40.190.10">
    <property type="entry name" value="Periplasmic binding protein-like II"/>
    <property type="match status" value="2"/>
</dbReference>
<dbReference type="AlphaFoldDB" id="A0A9J7KPX6"/>
<dbReference type="Gene3D" id="1.10.287.70">
    <property type="match status" value="1"/>
</dbReference>
<dbReference type="InterPro" id="IPR015683">
    <property type="entry name" value="Ionotropic_Glu_rcpt"/>
</dbReference>
<evidence type="ECO:0000256" key="2">
    <source>
        <dbReference type="ARBA" id="ARBA00022448"/>
    </source>
</evidence>
<evidence type="ECO:0000256" key="3">
    <source>
        <dbReference type="ARBA" id="ARBA00022475"/>
    </source>
</evidence>
<keyword evidence="4 18" id="KW-0812">Transmembrane</keyword>
<evidence type="ECO:0000256" key="15">
    <source>
        <dbReference type="PIRSR" id="PIRSR601508-1"/>
    </source>
</evidence>
<feature type="disulfide bond" evidence="17">
    <location>
        <begin position="393"/>
        <end position="447"/>
    </location>
</feature>
<keyword evidence="9" id="KW-0675">Receptor</keyword>
<accession>A0A9J7KPX6</accession>
<evidence type="ECO:0000259" key="20">
    <source>
        <dbReference type="SMART" id="SM00918"/>
    </source>
</evidence>
<reference evidence="22" key="2">
    <citation type="submission" date="2025-08" db="UniProtKB">
        <authorList>
            <consortium name="RefSeq"/>
        </authorList>
    </citation>
    <scope>IDENTIFICATION</scope>
    <source>
        <strain evidence="22">S238N-H82</strain>
        <tissue evidence="22">Testes</tissue>
    </source>
</reference>